<evidence type="ECO:0000259" key="14">
    <source>
        <dbReference type="PROSITE" id="PS50112"/>
    </source>
</evidence>
<evidence type="ECO:0000256" key="7">
    <source>
        <dbReference type="ARBA" id="ARBA00022741"/>
    </source>
</evidence>
<feature type="domain" description="PAS" evidence="14">
    <location>
        <begin position="209"/>
        <end position="279"/>
    </location>
</feature>
<keyword evidence="9" id="KW-0067">ATP-binding</keyword>
<keyword evidence="11" id="KW-0902">Two-component regulatory system</keyword>
<dbReference type="InterPro" id="IPR005467">
    <property type="entry name" value="His_kinase_dom"/>
</dbReference>
<dbReference type="InterPro" id="IPR003594">
    <property type="entry name" value="HATPase_dom"/>
</dbReference>
<dbReference type="SMART" id="SM00091">
    <property type="entry name" value="PAS"/>
    <property type="match status" value="2"/>
</dbReference>
<dbReference type="Gene3D" id="3.30.450.20">
    <property type="entry name" value="PAS domain"/>
    <property type="match status" value="2"/>
</dbReference>
<feature type="domain" description="PAC" evidence="15">
    <location>
        <begin position="282"/>
        <end position="334"/>
    </location>
</feature>
<dbReference type="Pfam" id="PF00512">
    <property type="entry name" value="HisKA"/>
    <property type="match status" value="1"/>
</dbReference>
<dbReference type="EMBL" id="JADFFM010000001">
    <property type="protein sequence ID" value="MBE9665087.1"/>
    <property type="molecule type" value="Genomic_DNA"/>
</dbReference>
<dbReference type="Pfam" id="PF02518">
    <property type="entry name" value="HATPase_c"/>
    <property type="match status" value="1"/>
</dbReference>
<dbReference type="Gene3D" id="3.30.565.10">
    <property type="entry name" value="Histidine kinase-like ATPase, C-terminal domain"/>
    <property type="match status" value="1"/>
</dbReference>
<dbReference type="CDD" id="cd00075">
    <property type="entry name" value="HATPase"/>
    <property type="match status" value="1"/>
</dbReference>
<keyword evidence="12" id="KW-0472">Membrane</keyword>
<dbReference type="PROSITE" id="PS50113">
    <property type="entry name" value="PAC"/>
    <property type="match status" value="1"/>
</dbReference>
<dbReference type="InterPro" id="IPR035965">
    <property type="entry name" value="PAS-like_dom_sf"/>
</dbReference>
<dbReference type="Pfam" id="PF00989">
    <property type="entry name" value="PAS"/>
    <property type="match status" value="1"/>
</dbReference>
<evidence type="ECO:0000256" key="11">
    <source>
        <dbReference type="ARBA" id="ARBA00023012"/>
    </source>
</evidence>
<evidence type="ECO:0000256" key="6">
    <source>
        <dbReference type="ARBA" id="ARBA00022692"/>
    </source>
</evidence>
<dbReference type="Pfam" id="PF08447">
    <property type="entry name" value="PAS_3"/>
    <property type="match status" value="1"/>
</dbReference>
<evidence type="ECO:0000259" key="15">
    <source>
        <dbReference type="PROSITE" id="PS50113"/>
    </source>
</evidence>
<dbReference type="InterPro" id="IPR001610">
    <property type="entry name" value="PAC"/>
</dbReference>
<keyword evidence="6" id="KW-0812">Transmembrane</keyword>
<feature type="domain" description="Histidine kinase" evidence="13">
    <location>
        <begin position="338"/>
        <end position="553"/>
    </location>
</feature>
<dbReference type="CDD" id="cd00082">
    <property type="entry name" value="HisKA"/>
    <property type="match status" value="1"/>
</dbReference>
<dbReference type="EC" id="2.7.13.3" evidence="3"/>
<protein>
    <recommendedName>
        <fullName evidence="3">histidine kinase</fullName>
        <ecNumber evidence="3">2.7.13.3</ecNumber>
    </recommendedName>
</protein>
<keyword evidence="10" id="KW-1133">Transmembrane helix</keyword>
<dbReference type="InterPro" id="IPR013767">
    <property type="entry name" value="PAS_fold"/>
</dbReference>
<dbReference type="PANTHER" id="PTHR42878">
    <property type="entry name" value="TWO-COMPONENT HISTIDINE KINASE"/>
    <property type="match status" value="1"/>
</dbReference>
<dbReference type="SMART" id="SM00387">
    <property type="entry name" value="HATPase_c"/>
    <property type="match status" value="1"/>
</dbReference>
<evidence type="ECO:0000256" key="8">
    <source>
        <dbReference type="ARBA" id="ARBA00022777"/>
    </source>
</evidence>
<dbReference type="PROSITE" id="PS50112">
    <property type="entry name" value="PAS"/>
    <property type="match status" value="2"/>
</dbReference>
<evidence type="ECO:0000256" key="2">
    <source>
        <dbReference type="ARBA" id="ARBA00004141"/>
    </source>
</evidence>
<evidence type="ECO:0000256" key="1">
    <source>
        <dbReference type="ARBA" id="ARBA00000085"/>
    </source>
</evidence>
<name>A0ABR9XCG1_9SPHI</name>
<dbReference type="PANTHER" id="PTHR42878:SF7">
    <property type="entry name" value="SENSOR HISTIDINE KINASE GLRK"/>
    <property type="match status" value="1"/>
</dbReference>
<comment type="catalytic activity">
    <reaction evidence="1">
        <text>ATP + protein L-histidine = ADP + protein N-phospho-L-histidine.</text>
        <dbReference type="EC" id="2.7.13.3"/>
    </reaction>
</comment>
<comment type="subcellular location">
    <subcellularLocation>
        <location evidence="2">Membrane</location>
        <topology evidence="2">Multi-pass membrane protein</topology>
    </subcellularLocation>
</comment>
<evidence type="ECO:0000256" key="4">
    <source>
        <dbReference type="ARBA" id="ARBA00022553"/>
    </source>
</evidence>
<accession>A0ABR9XCG1</accession>
<gene>
    <name evidence="16" type="ORF">IRJ18_01855</name>
</gene>
<dbReference type="SUPFAM" id="SSF55874">
    <property type="entry name" value="ATPase domain of HSP90 chaperone/DNA topoisomerase II/histidine kinase"/>
    <property type="match status" value="1"/>
</dbReference>
<dbReference type="InterPro" id="IPR004358">
    <property type="entry name" value="Sig_transdc_His_kin-like_C"/>
</dbReference>
<feature type="domain" description="PAS" evidence="14">
    <location>
        <begin position="55"/>
        <end position="99"/>
    </location>
</feature>
<dbReference type="InterPro" id="IPR036097">
    <property type="entry name" value="HisK_dim/P_sf"/>
</dbReference>
<dbReference type="Proteomes" id="UP000632774">
    <property type="component" value="Unassembled WGS sequence"/>
</dbReference>
<sequence length="556" mass="63685">MEQRPTYEQLQSELRELHWQLAEANDAIDAIRSGQVDALIVKNEAGPQLFTLKSADQSYRMFIEKMNEGAISLNRNGVILYSNSKFASLVGHPLENVIGYHFNKFVPETEWEKLAEIFNGSWIADCKAELGILSKSSNLIPCLLSCNVIEFDGGEALSLIITDLTIQKENQLQLELQFDKLEEAQLLTKKLNDELEETVKERTKDLTISREYLKLLTDNIPQMTWTNLPNGEVTFYNQRWYTYTGLNHEDTKGWGWKEVVHPEDVPLTMERYMTALETGGIFEVENRYKRADGEYRWHLSRGIPLKNELGEILFWVGTATDIEQQKQEMDKKDEFIGIASHELKTPLTSLKGYLQIMSIYRREDIPSTVKQYIDKANISINKLHHLINDLLDVSKIQAGRLTYPLTDVNLANMITTGVENAAQIYPAFHFEHEIDPELMVHGNPERLEQVLMNLVSNATKYSDEGGRIIVKAVKLDGHVRVSVTDFGIGLSEEQREKIFERFYRVEDKSFSTSGLGMGLYISSEIIKHHKGVINVESQLKKGSTFYFELPLLPKNQ</sequence>
<dbReference type="SMART" id="SM00086">
    <property type="entry name" value="PAC"/>
    <property type="match status" value="2"/>
</dbReference>
<organism evidence="16 17">
    <name type="scientific">Mucilaginibacter boryungensis</name>
    <dbReference type="NCBI Taxonomy" id="768480"/>
    <lineage>
        <taxon>Bacteria</taxon>
        <taxon>Pseudomonadati</taxon>
        <taxon>Bacteroidota</taxon>
        <taxon>Sphingobacteriia</taxon>
        <taxon>Sphingobacteriales</taxon>
        <taxon>Sphingobacteriaceae</taxon>
        <taxon>Mucilaginibacter</taxon>
    </lineage>
</organism>
<keyword evidence="17" id="KW-1185">Reference proteome</keyword>
<dbReference type="SMART" id="SM00388">
    <property type="entry name" value="HisKA"/>
    <property type="match status" value="1"/>
</dbReference>
<dbReference type="SUPFAM" id="SSF55785">
    <property type="entry name" value="PYP-like sensor domain (PAS domain)"/>
    <property type="match status" value="2"/>
</dbReference>
<dbReference type="Gene3D" id="1.10.287.130">
    <property type="match status" value="1"/>
</dbReference>
<comment type="caution">
    <text evidence="16">The sequence shown here is derived from an EMBL/GenBank/DDBJ whole genome shotgun (WGS) entry which is preliminary data.</text>
</comment>
<dbReference type="PROSITE" id="PS50109">
    <property type="entry name" value="HIS_KIN"/>
    <property type="match status" value="1"/>
</dbReference>
<reference evidence="16 17" key="1">
    <citation type="submission" date="2020-10" db="EMBL/GenBank/DDBJ databases">
        <title>Mucilaginibacter mali sp. nov., isolated from rhizosphere soil of apple orchard.</title>
        <authorList>
            <person name="Lee J.-S."/>
            <person name="Kim H.S."/>
            <person name="Kim J.-S."/>
        </authorList>
    </citation>
    <scope>NUCLEOTIDE SEQUENCE [LARGE SCALE GENOMIC DNA]</scope>
    <source>
        <strain evidence="16 17">KCTC 23157</strain>
    </source>
</reference>
<keyword evidence="7" id="KW-0547">Nucleotide-binding</keyword>
<dbReference type="CDD" id="cd00130">
    <property type="entry name" value="PAS"/>
    <property type="match status" value="2"/>
</dbReference>
<evidence type="ECO:0000313" key="16">
    <source>
        <dbReference type="EMBL" id="MBE9665087.1"/>
    </source>
</evidence>
<evidence type="ECO:0000313" key="17">
    <source>
        <dbReference type="Proteomes" id="UP000632774"/>
    </source>
</evidence>
<keyword evidence="8" id="KW-0418">Kinase</keyword>
<evidence type="ECO:0000256" key="9">
    <source>
        <dbReference type="ARBA" id="ARBA00022840"/>
    </source>
</evidence>
<dbReference type="NCBIfam" id="TIGR00229">
    <property type="entry name" value="sensory_box"/>
    <property type="match status" value="2"/>
</dbReference>
<dbReference type="InterPro" id="IPR000700">
    <property type="entry name" value="PAS-assoc_C"/>
</dbReference>
<keyword evidence="4" id="KW-0597">Phosphoprotein</keyword>
<evidence type="ECO:0000256" key="10">
    <source>
        <dbReference type="ARBA" id="ARBA00022989"/>
    </source>
</evidence>
<proteinExistence type="predicted"/>
<keyword evidence="5" id="KW-0808">Transferase</keyword>
<evidence type="ECO:0000259" key="13">
    <source>
        <dbReference type="PROSITE" id="PS50109"/>
    </source>
</evidence>
<dbReference type="InterPro" id="IPR050351">
    <property type="entry name" value="BphY/WalK/GraS-like"/>
</dbReference>
<evidence type="ECO:0000256" key="5">
    <source>
        <dbReference type="ARBA" id="ARBA00022679"/>
    </source>
</evidence>
<evidence type="ECO:0000256" key="12">
    <source>
        <dbReference type="ARBA" id="ARBA00023136"/>
    </source>
</evidence>
<dbReference type="SUPFAM" id="SSF47384">
    <property type="entry name" value="Homodimeric domain of signal transducing histidine kinase"/>
    <property type="match status" value="1"/>
</dbReference>
<dbReference type="InterPro" id="IPR013655">
    <property type="entry name" value="PAS_fold_3"/>
</dbReference>
<dbReference type="PRINTS" id="PR00344">
    <property type="entry name" value="BCTRLSENSOR"/>
</dbReference>
<dbReference type="InterPro" id="IPR003661">
    <property type="entry name" value="HisK_dim/P_dom"/>
</dbReference>
<evidence type="ECO:0000256" key="3">
    <source>
        <dbReference type="ARBA" id="ARBA00012438"/>
    </source>
</evidence>
<dbReference type="RefSeq" id="WP_194104500.1">
    <property type="nucleotide sequence ID" value="NZ_JADFFM010000001.1"/>
</dbReference>
<dbReference type="InterPro" id="IPR036890">
    <property type="entry name" value="HATPase_C_sf"/>
</dbReference>
<dbReference type="InterPro" id="IPR000014">
    <property type="entry name" value="PAS"/>
</dbReference>